<dbReference type="NCBIfam" id="TIGR00254">
    <property type="entry name" value="GGDEF"/>
    <property type="match status" value="1"/>
</dbReference>
<evidence type="ECO:0000313" key="6">
    <source>
        <dbReference type="Proteomes" id="UP001379533"/>
    </source>
</evidence>
<dbReference type="Proteomes" id="UP001379533">
    <property type="component" value="Chromosome"/>
</dbReference>
<dbReference type="CDD" id="cd00060">
    <property type="entry name" value="FHA"/>
    <property type="match status" value="1"/>
</dbReference>
<dbReference type="InterPro" id="IPR050469">
    <property type="entry name" value="Diguanylate_Cyclase"/>
</dbReference>
<dbReference type="PANTHER" id="PTHR45138">
    <property type="entry name" value="REGULATORY COMPONENTS OF SENSORY TRANSDUCTION SYSTEM"/>
    <property type="match status" value="1"/>
</dbReference>
<dbReference type="RefSeq" id="WP_394848238.1">
    <property type="nucleotide sequence ID" value="NZ_CP089982.1"/>
</dbReference>
<name>A0ABZ2KGB2_9BACT</name>
<dbReference type="SUPFAM" id="SSF49879">
    <property type="entry name" value="SMAD/FHA domain"/>
    <property type="match status" value="1"/>
</dbReference>
<evidence type="ECO:0000256" key="1">
    <source>
        <dbReference type="ARBA" id="ARBA00012528"/>
    </source>
</evidence>
<dbReference type="CDD" id="cd01949">
    <property type="entry name" value="GGDEF"/>
    <property type="match status" value="1"/>
</dbReference>
<reference evidence="5 6" key="1">
    <citation type="submission" date="2021-12" db="EMBL/GenBank/DDBJ databases">
        <title>Discovery of the Pendulisporaceae a myxobacterial family with distinct sporulation behavior and unique specialized metabolism.</title>
        <authorList>
            <person name="Garcia R."/>
            <person name="Popoff A."/>
            <person name="Bader C.D."/>
            <person name="Loehr J."/>
            <person name="Walesch S."/>
            <person name="Walt C."/>
            <person name="Boldt J."/>
            <person name="Bunk B."/>
            <person name="Haeckl F.J.F.P.J."/>
            <person name="Gunesch A.P."/>
            <person name="Birkelbach J."/>
            <person name="Nuebel U."/>
            <person name="Pietschmann T."/>
            <person name="Bach T."/>
            <person name="Mueller R."/>
        </authorList>
    </citation>
    <scope>NUCLEOTIDE SEQUENCE [LARGE SCALE GENOMIC DNA]</scope>
    <source>
        <strain evidence="5 6">MSr12523</strain>
    </source>
</reference>
<proteinExistence type="predicted"/>
<keyword evidence="6" id="KW-1185">Reference proteome</keyword>
<evidence type="ECO:0000256" key="2">
    <source>
        <dbReference type="ARBA" id="ARBA00034247"/>
    </source>
</evidence>
<dbReference type="Gene3D" id="2.60.200.20">
    <property type="match status" value="1"/>
</dbReference>
<dbReference type="SMART" id="SM00267">
    <property type="entry name" value="GGDEF"/>
    <property type="match status" value="1"/>
</dbReference>
<organism evidence="5 6">
    <name type="scientific">Pendulispora brunnea</name>
    <dbReference type="NCBI Taxonomy" id="2905690"/>
    <lineage>
        <taxon>Bacteria</taxon>
        <taxon>Pseudomonadati</taxon>
        <taxon>Myxococcota</taxon>
        <taxon>Myxococcia</taxon>
        <taxon>Myxococcales</taxon>
        <taxon>Sorangiineae</taxon>
        <taxon>Pendulisporaceae</taxon>
        <taxon>Pendulispora</taxon>
    </lineage>
</organism>
<feature type="domain" description="FHA" evidence="3">
    <location>
        <begin position="55"/>
        <end position="104"/>
    </location>
</feature>
<dbReference type="PANTHER" id="PTHR45138:SF9">
    <property type="entry name" value="DIGUANYLATE CYCLASE DGCM-RELATED"/>
    <property type="match status" value="1"/>
</dbReference>
<evidence type="ECO:0000259" key="3">
    <source>
        <dbReference type="PROSITE" id="PS50006"/>
    </source>
</evidence>
<dbReference type="SMART" id="SM00240">
    <property type="entry name" value="FHA"/>
    <property type="match status" value="1"/>
</dbReference>
<evidence type="ECO:0000313" key="5">
    <source>
        <dbReference type="EMBL" id="WXA97616.1"/>
    </source>
</evidence>
<dbReference type="Pfam" id="PF00990">
    <property type="entry name" value="GGDEF"/>
    <property type="match status" value="1"/>
</dbReference>
<protein>
    <recommendedName>
        <fullName evidence="1">diguanylate cyclase</fullName>
        <ecNumber evidence="1">2.7.7.65</ecNumber>
    </recommendedName>
</protein>
<dbReference type="InterPro" id="IPR043128">
    <property type="entry name" value="Rev_trsase/Diguanyl_cyclase"/>
</dbReference>
<dbReference type="EC" id="2.7.7.65" evidence="1"/>
<dbReference type="InterPro" id="IPR008984">
    <property type="entry name" value="SMAD_FHA_dom_sf"/>
</dbReference>
<gene>
    <name evidence="5" type="ORF">LZC95_12315</name>
</gene>
<dbReference type="InterPro" id="IPR000160">
    <property type="entry name" value="GGDEF_dom"/>
</dbReference>
<comment type="catalytic activity">
    <reaction evidence="2">
        <text>2 GTP = 3',3'-c-di-GMP + 2 diphosphate</text>
        <dbReference type="Rhea" id="RHEA:24898"/>
        <dbReference type="ChEBI" id="CHEBI:33019"/>
        <dbReference type="ChEBI" id="CHEBI:37565"/>
        <dbReference type="ChEBI" id="CHEBI:58805"/>
        <dbReference type="EC" id="2.7.7.65"/>
    </reaction>
</comment>
<accession>A0ABZ2KGB2</accession>
<feature type="domain" description="GGDEF" evidence="4">
    <location>
        <begin position="174"/>
        <end position="317"/>
    </location>
</feature>
<dbReference type="PROSITE" id="PS50006">
    <property type="entry name" value="FHA_DOMAIN"/>
    <property type="match status" value="1"/>
</dbReference>
<sequence>MSGPRDRDGGTSQRSQTLIVQAPESIKRTRSKAVLTTATGTQTARVHVLAPAEIVTMGRGDDCTLRFDDASVSGSHARILMVGGEYVFADNRSTNGSYVNDVRIDGAVPLKDGDRIRLGPHCMLRFNVVDDDEEAALKRMYEAALYDGLTKVYNRKHLEERLDVEVAFAIRHATELSVILLDVDHFKKVNDTYGHLAGDAVLRTAAQVMSHGLRQEDLLARYGGEEFVVVARGTAVANATLVADRLRNSIAATMIPFEEHLLHVTVSAGVASLRDCGPRIEKATPTSVPSLKTSLLGAADQRLYAAKQAGRNRVIGA</sequence>
<dbReference type="SUPFAM" id="SSF55073">
    <property type="entry name" value="Nucleotide cyclase"/>
    <property type="match status" value="1"/>
</dbReference>
<dbReference type="Gene3D" id="3.30.70.270">
    <property type="match status" value="1"/>
</dbReference>
<dbReference type="EMBL" id="CP089982">
    <property type="protein sequence ID" value="WXA97616.1"/>
    <property type="molecule type" value="Genomic_DNA"/>
</dbReference>
<dbReference type="InterPro" id="IPR000253">
    <property type="entry name" value="FHA_dom"/>
</dbReference>
<dbReference type="PROSITE" id="PS50887">
    <property type="entry name" value="GGDEF"/>
    <property type="match status" value="1"/>
</dbReference>
<dbReference type="Pfam" id="PF00498">
    <property type="entry name" value="FHA"/>
    <property type="match status" value="1"/>
</dbReference>
<dbReference type="InterPro" id="IPR029787">
    <property type="entry name" value="Nucleotide_cyclase"/>
</dbReference>
<evidence type="ECO:0000259" key="4">
    <source>
        <dbReference type="PROSITE" id="PS50887"/>
    </source>
</evidence>